<dbReference type="Pfam" id="PF02336">
    <property type="entry name" value="Denso_VP4"/>
    <property type="match status" value="1"/>
</dbReference>
<reference evidence="2" key="1">
    <citation type="submission" date="2020-07" db="EMBL/GenBank/DDBJ databases">
        <title>Diversity of sea star-associated densoviruses and transcribed endogenized viral elements of densovirus origin.</title>
        <authorList>
            <person name="Jackson E.W."/>
            <person name="Hewson I."/>
        </authorList>
    </citation>
    <scope>NUCLEOTIDE SEQUENCE</scope>
</reference>
<sequence>MPKPRNKYPITVDPRKVPGFPKQKDFKTKAHFLNRVKYVWSSWNRARQNRGLSRVLPPLRLQNLGFAVTQKPDGLKTNAAIGFREFVREEYNKDPDYDYDIDDFDEDNVNDLEEFFDKIEVAEDQDSLNTEELESLHQVFKEMKDNNGGNFSISDRDRQDAGPSNAPQQEAPPTEDMGSKRPRTDPAPADASGAVTPAPSGGARLNKGSDGGFDSAQGPMTVLSKGSYQSRGGSMTFKKVHRLKSWAIPYWRLTSTDYGGANIVTTPLAKIPWEYAFFYLSPEEFDLLPSGSYIDSVYIKINQTVASTGYPTGGTTASIATTNHPKVLCIGKDLDAKCRGGFDKLLNLSSELIPNLPAASDPEVLYDEFIKQQYGTDQSVADGSVIIPGAAHKIPFYNRNHFCIYQPNRAQAKDRGFFTEVSGNVTVNNAPGFEYFQNYITELNSNDTTWDTVDEMSYKFENAPIGDQYRQIEILTENFVQSTGSQNRYFNSKRNVTGMNVGGNTSISESIVPSTRNGIPKVTYKSAPMEYSSFYVRGDSAGKPSRQPSFHIGMRAIDKLDPGLNVFRSTNFVQANIEFEIEATMTVNLPSYPNRFMKPKFYNTSIENAAMGINSYPDGGKNRVVTFGILNETNTAPDLAAVDAEDGDMTEDGTRRRSGRPKRSMPDMTTNIKNKRKG</sequence>
<name>A0A7L7YQK1_9VIRU</name>
<dbReference type="InterPro" id="IPR003433">
    <property type="entry name" value="Capsid_VP4_densovirus"/>
</dbReference>
<protein>
    <submittedName>
        <fullName evidence="2">VP</fullName>
    </submittedName>
</protein>
<dbReference type="SUPFAM" id="SSF88645">
    <property type="entry name" value="ssDNA viruses"/>
    <property type="match status" value="1"/>
</dbReference>
<dbReference type="GO" id="GO:0005198">
    <property type="term" value="F:structural molecule activity"/>
    <property type="evidence" value="ECO:0007669"/>
    <property type="project" value="InterPro"/>
</dbReference>
<evidence type="ECO:0000313" key="2">
    <source>
        <dbReference type="EMBL" id="QOD39563.1"/>
    </source>
</evidence>
<proteinExistence type="predicted"/>
<accession>A0A7L7YQK1</accession>
<dbReference type="InterPro" id="IPR016184">
    <property type="entry name" value="Capsid/spike_ssDNA_virus"/>
</dbReference>
<organism evidence="2">
    <name type="scientific">uncultured densovirus</name>
    <dbReference type="NCBI Taxonomy" id="748192"/>
    <lineage>
        <taxon>Viruses</taxon>
        <taxon>Monodnaviria</taxon>
        <taxon>Shotokuvirae</taxon>
        <taxon>Cossaviricota</taxon>
        <taxon>Quintoviricetes</taxon>
        <taxon>Piccovirales</taxon>
        <taxon>Parvoviridae</taxon>
        <taxon>Densovirinae</taxon>
        <taxon>environmental samples</taxon>
    </lineage>
</organism>
<gene>
    <name evidence="2" type="primary">VP</name>
</gene>
<evidence type="ECO:0000256" key="1">
    <source>
        <dbReference type="SAM" id="MobiDB-lite"/>
    </source>
</evidence>
<dbReference type="EMBL" id="MT733040">
    <property type="protein sequence ID" value="QOD39563.1"/>
    <property type="molecule type" value="Genomic_DNA"/>
</dbReference>
<feature type="region of interest" description="Disordered" evidence="1">
    <location>
        <begin position="641"/>
        <end position="678"/>
    </location>
</feature>
<feature type="region of interest" description="Disordered" evidence="1">
    <location>
        <begin position="143"/>
        <end position="230"/>
    </location>
</feature>